<feature type="domain" description="Response regulatory" evidence="7">
    <location>
        <begin position="2"/>
        <end position="116"/>
    </location>
</feature>
<evidence type="ECO:0000256" key="2">
    <source>
        <dbReference type="ARBA" id="ARBA00023012"/>
    </source>
</evidence>
<dbReference type="STRING" id="439292.Bsel_0604"/>
<dbReference type="HOGENOM" id="CLU_000445_14_3_9"/>
<dbReference type="SUPFAM" id="SSF52172">
    <property type="entry name" value="CheY-like"/>
    <property type="match status" value="1"/>
</dbReference>
<protein>
    <submittedName>
        <fullName evidence="8">Response regulator receiver and SARP domain protein</fullName>
    </submittedName>
</protein>
<dbReference type="Pfam" id="PF00072">
    <property type="entry name" value="Response_reg"/>
    <property type="match status" value="1"/>
</dbReference>
<dbReference type="InterPro" id="IPR011006">
    <property type="entry name" value="CheY-like_superfamily"/>
</dbReference>
<dbReference type="SUPFAM" id="SSF46894">
    <property type="entry name" value="C-terminal effector domain of the bipartite response regulators"/>
    <property type="match status" value="1"/>
</dbReference>
<keyword evidence="6" id="KW-0597">Phosphoprotein</keyword>
<feature type="modified residue" description="4-aspartylphosphate" evidence="6">
    <location>
        <position position="53"/>
    </location>
</feature>
<evidence type="ECO:0000256" key="4">
    <source>
        <dbReference type="ARBA" id="ARBA00023125"/>
    </source>
</evidence>
<dbReference type="RefSeq" id="WP_013171569.1">
    <property type="nucleotide sequence ID" value="NC_014219.1"/>
</dbReference>
<dbReference type="GO" id="GO:0005737">
    <property type="term" value="C:cytoplasm"/>
    <property type="evidence" value="ECO:0007669"/>
    <property type="project" value="UniProtKB-SubCell"/>
</dbReference>
<keyword evidence="4" id="KW-0238">DNA-binding</keyword>
<gene>
    <name evidence="8" type="ordered locus">Bsel_0604</name>
</gene>
<dbReference type="Gene3D" id="3.40.50.2300">
    <property type="match status" value="1"/>
</dbReference>
<dbReference type="PROSITE" id="PS50110">
    <property type="entry name" value="RESPONSE_REGULATORY"/>
    <property type="match status" value="1"/>
</dbReference>
<dbReference type="InterPro" id="IPR011990">
    <property type="entry name" value="TPR-like_helical_dom_sf"/>
</dbReference>
<dbReference type="eggNOG" id="COG3947">
    <property type="taxonomic scope" value="Bacteria"/>
</dbReference>
<dbReference type="AlphaFoldDB" id="D6XY67"/>
<dbReference type="InterPro" id="IPR051677">
    <property type="entry name" value="AfsR-DnrI-RedD_regulator"/>
</dbReference>
<dbReference type="InterPro" id="IPR036388">
    <property type="entry name" value="WH-like_DNA-bd_sf"/>
</dbReference>
<evidence type="ECO:0000259" key="7">
    <source>
        <dbReference type="PROSITE" id="PS50110"/>
    </source>
</evidence>
<dbReference type="PANTHER" id="PTHR35807">
    <property type="entry name" value="TRANSCRIPTIONAL REGULATOR REDD-RELATED"/>
    <property type="match status" value="1"/>
</dbReference>
<dbReference type="SMART" id="SM01043">
    <property type="entry name" value="BTAD"/>
    <property type="match status" value="1"/>
</dbReference>
<accession>D6XY67</accession>
<name>D6XY67_BACIE</name>
<dbReference type="OrthoDB" id="3190595at2"/>
<reference evidence="8" key="1">
    <citation type="submission" date="2009-10" db="EMBL/GenBank/DDBJ databases">
        <title>Complete sequence of Bacillus selenitireducens MLS10.</title>
        <authorList>
            <consortium name="US DOE Joint Genome Institute"/>
            <person name="Lucas S."/>
            <person name="Copeland A."/>
            <person name="Lapidus A."/>
            <person name="Glavina del Rio T."/>
            <person name="Dalin E."/>
            <person name="Tice H."/>
            <person name="Bruce D."/>
            <person name="Goodwin L."/>
            <person name="Pitluck S."/>
            <person name="Sims D."/>
            <person name="Brettin T."/>
            <person name="Detter J.C."/>
            <person name="Han C."/>
            <person name="Larimer F."/>
            <person name="Land M."/>
            <person name="Hauser L."/>
            <person name="Kyrpides N."/>
            <person name="Ovchinnikova G."/>
            <person name="Stolz J."/>
        </authorList>
    </citation>
    <scope>NUCLEOTIDE SEQUENCE [LARGE SCALE GENOMIC DNA]</scope>
    <source>
        <strain evidence="8">MLS10</strain>
    </source>
</reference>
<dbReference type="Gene3D" id="1.10.10.10">
    <property type="entry name" value="Winged helix-like DNA-binding domain superfamily/Winged helix DNA-binding domain"/>
    <property type="match status" value="1"/>
</dbReference>
<dbReference type="InterPro" id="IPR016032">
    <property type="entry name" value="Sig_transdc_resp-reg_C-effctor"/>
</dbReference>
<dbReference type="SMART" id="SM00448">
    <property type="entry name" value="REC"/>
    <property type="match status" value="1"/>
</dbReference>
<evidence type="ECO:0000256" key="6">
    <source>
        <dbReference type="PROSITE-ProRule" id="PRU00169"/>
    </source>
</evidence>
<keyword evidence="2" id="KW-0902">Two-component regulatory system</keyword>
<dbReference type="Proteomes" id="UP000000271">
    <property type="component" value="Chromosome"/>
</dbReference>
<keyword evidence="9" id="KW-1185">Reference proteome</keyword>
<evidence type="ECO:0000313" key="9">
    <source>
        <dbReference type="Proteomes" id="UP000000271"/>
    </source>
</evidence>
<dbReference type="GO" id="GO:0006355">
    <property type="term" value="P:regulation of DNA-templated transcription"/>
    <property type="evidence" value="ECO:0007669"/>
    <property type="project" value="InterPro"/>
</dbReference>
<dbReference type="InterPro" id="IPR005158">
    <property type="entry name" value="BTAD"/>
</dbReference>
<dbReference type="Gene3D" id="1.25.40.10">
    <property type="entry name" value="Tetratricopeptide repeat domain"/>
    <property type="match status" value="1"/>
</dbReference>
<keyword evidence="5" id="KW-0804">Transcription</keyword>
<dbReference type="Pfam" id="PF03704">
    <property type="entry name" value="BTAD"/>
    <property type="match status" value="1"/>
</dbReference>
<evidence type="ECO:0000256" key="5">
    <source>
        <dbReference type="ARBA" id="ARBA00023163"/>
    </source>
</evidence>
<sequence length="376" mass="44105">MHAVAVDDEKLGLDYIEQLLERVPEIDRIERFQTAEGALEFIRNHPVDLLFLDIEMPGMNGLAMADTLSELNPKPEIVFVTAHREHALDAFDTGAMDYLVKPIRFERLIKTIERYKRLNKEVPEAIKKKGNDIQIRIQNTISVKDAEGTEHELEWRTSKAKELFLYLLHFKNRTVSKSDIVETIWSGKDVEKAFAQLYTVVYHTRKALNCCQDAVKLISNKEGYKLEVTNASIDIDEWTERLSKAETLLRRGDTETVEQALTDYHGDYLAYSSLLWPEQERLKQQLFWQETCLQLAKHYEDSGRFERALYWLEAILHKRPLDERIHLRLMKLYASEHRTDLVHTQYEKLESLLREELGTDPDDAVKQWYADFLQHI</sequence>
<dbReference type="EMBL" id="CP001791">
    <property type="protein sequence ID" value="ADH98140.1"/>
    <property type="molecule type" value="Genomic_DNA"/>
</dbReference>
<dbReference type="KEGG" id="bse:Bsel_0604"/>
<evidence type="ECO:0000313" key="8">
    <source>
        <dbReference type="EMBL" id="ADH98140.1"/>
    </source>
</evidence>
<evidence type="ECO:0000256" key="3">
    <source>
        <dbReference type="ARBA" id="ARBA00023015"/>
    </source>
</evidence>
<dbReference type="InterPro" id="IPR001789">
    <property type="entry name" value="Sig_transdc_resp-reg_receiver"/>
</dbReference>
<dbReference type="GO" id="GO:0003677">
    <property type="term" value="F:DNA binding"/>
    <property type="evidence" value="ECO:0007669"/>
    <property type="project" value="UniProtKB-KW"/>
</dbReference>
<comment type="subcellular location">
    <subcellularLocation>
        <location evidence="1">Cytoplasm</location>
    </subcellularLocation>
</comment>
<keyword evidence="3" id="KW-0805">Transcription regulation</keyword>
<evidence type="ECO:0000256" key="1">
    <source>
        <dbReference type="ARBA" id="ARBA00004496"/>
    </source>
</evidence>
<organism evidence="8 9">
    <name type="scientific">Bacillus selenitireducens (strain ATCC 700615 / DSM 15326 / MLS10)</name>
    <dbReference type="NCBI Taxonomy" id="439292"/>
    <lineage>
        <taxon>Bacteria</taxon>
        <taxon>Bacillati</taxon>
        <taxon>Bacillota</taxon>
        <taxon>Bacilli</taxon>
        <taxon>Bacillales</taxon>
        <taxon>Bacillaceae</taxon>
        <taxon>Salisediminibacterium</taxon>
    </lineage>
</organism>
<dbReference type="SUPFAM" id="SSF48452">
    <property type="entry name" value="TPR-like"/>
    <property type="match status" value="1"/>
</dbReference>
<dbReference type="GO" id="GO:0000160">
    <property type="term" value="P:phosphorelay signal transduction system"/>
    <property type="evidence" value="ECO:0007669"/>
    <property type="project" value="UniProtKB-KW"/>
</dbReference>
<proteinExistence type="predicted"/>